<dbReference type="EC" id="2.4.2.21" evidence="3 10"/>
<keyword evidence="12" id="KW-1185">Reference proteome</keyword>
<evidence type="ECO:0000256" key="3">
    <source>
        <dbReference type="ARBA" id="ARBA00011991"/>
    </source>
</evidence>
<evidence type="ECO:0000256" key="4">
    <source>
        <dbReference type="ARBA" id="ARBA00015486"/>
    </source>
</evidence>
<evidence type="ECO:0000256" key="7">
    <source>
        <dbReference type="ARBA" id="ARBA00022679"/>
    </source>
</evidence>
<keyword evidence="5 10" id="KW-0169">Cobalamin biosynthesis</keyword>
<comment type="pathway">
    <text evidence="1 10">Nucleoside biosynthesis; alpha-ribazole biosynthesis; alpha-ribazole from 5,6-dimethylbenzimidazole: step 1/2.</text>
</comment>
<dbReference type="NCBIfam" id="TIGR03160">
    <property type="entry name" value="cobT_DBIPRT"/>
    <property type="match status" value="1"/>
</dbReference>
<name>A0A5D9D5H4_HALER</name>
<comment type="similarity">
    <text evidence="2 10">Belongs to the CobT family.</text>
</comment>
<dbReference type="AlphaFoldDB" id="A0A5D9D5H4"/>
<feature type="active site" description="Proton acceptor" evidence="10">
    <location>
        <position position="322"/>
    </location>
</feature>
<dbReference type="EMBL" id="VTPU01000009">
    <property type="protein sequence ID" value="TZG39194.1"/>
    <property type="molecule type" value="Genomic_DNA"/>
</dbReference>
<evidence type="ECO:0000313" key="11">
    <source>
        <dbReference type="EMBL" id="TZG39194.1"/>
    </source>
</evidence>
<protein>
    <recommendedName>
        <fullName evidence="4 10">Nicotinate-nucleotide--dimethylbenzimidazole phosphoribosyltransferase</fullName>
        <shortName evidence="10">NN:DBI PRT</shortName>
        <ecNumber evidence="3 10">2.4.2.21</ecNumber>
    </recommendedName>
    <alternativeName>
        <fullName evidence="8 10">N(1)-alpha-phosphoribosyltransferase</fullName>
    </alternativeName>
</protein>
<organism evidence="11 12">
    <name type="scientific">Halomonas eurihalina</name>
    <dbReference type="NCBI Taxonomy" id="42566"/>
    <lineage>
        <taxon>Bacteria</taxon>
        <taxon>Pseudomonadati</taxon>
        <taxon>Pseudomonadota</taxon>
        <taxon>Gammaproteobacteria</taxon>
        <taxon>Oceanospirillales</taxon>
        <taxon>Halomonadaceae</taxon>
        <taxon>Halomonas</taxon>
    </lineage>
</organism>
<evidence type="ECO:0000256" key="2">
    <source>
        <dbReference type="ARBA" id="ARBA00007110"/>
    </source>
</evidence>
<evidence type="ECO:0000313" key="12">
    <source>
        <dbReference type="Proteomes" id="UP000324260"/>
    </source>
</evidence>
<dbReference type="InterPro" id="IPR023195">
    <property type="entry name" value="Nict_dMeBzImd_PRibTrfase_N"/>
</dbReference>
<dbReference type="FunFam" id="3.40.50.10210:FF:000001">
    <property type="entry name" value="Nicotinate-nucleotide--dimethylbenzimidazole phosphoribosyltransferase"/>
    <property type="match status" value="1"/>
</dbReference>
<reference evidence="11 12" key="1">
    <citation type="submission" date="2019-08" db="EMBL/GenBank/DDBJ databases">
        <title>Draft Genome Sequence of Halomonas eurihalina Isolated from Preserved Hide-surface.</title>
        <authorList>
            <person name="Hussain S.A."/>
            <person name="Xu A."/>
            <person name="Sarker M."/>
            <person name="Sommers C."/>
        </authorList>
    </citation>
    <scope>NUCLEOTIDE SEQUENCE [LARGE SCALE GENOMIC DNA]</scope>
    <source>
        <strain evidence="11 12">MS1</strain>
    </source>
</reference>
<dbReference type="Gene3D" id="3.40.50.10210">
    <property type="match status" value="1"/>
</dbReference>
<dbReference type="Pfam" id="PF02277">
    <property type="entry name" value="DBI_PRT"/>
    <property type="match status" value="1"/>
</dbReference>
<evidence type="ECO:0000256" key="8">
    <source>
        <dbReference type="ARBA" id="ARBA00030686"/>
    </source>
</evidence>
<comment type="catalytic activity">
    <reaction evidence="9 10">
        <text>5,6-dimethylbenzimidazole + nicotinate beta-D-ribonucleotide = alpha-ribazole 5'-phosphate + nicotinate + H(+)</text>
        <dbReference type="Rhea" id="RHEA:11196"/>
        <dbReference type="ChEBI" id="CHEBI:15378"/>
        <dbReference type="ChEBI" id="CHEBI:15890"/>
        <dbReference type="ChEBI" id="CHEBI:32544"/>
        <dbReference type="ChEBI" id="CHEBI:57502"/>
        <dbReference type="ChEBI" id="CHEBI:57918"/>
        <dbReference type="EC" id="2.4.2.21"/>
    </reaction>
</comment>
<dbReference type="OrthoDB" id="9781491at2"/>
<evidence type="ECO:0000256" key="5">
    <source>
        <dbReference type="ARBA" id="ARBA00022573"/>
    </source>
</evidence>
<sequence>MLPLVTCRSHAMNDPIPAFDEVCAARAARYLDTLTKPPGSLGRLEALAVSLAGITGEEFPTVTPPGIVVFAADHGVAAEGVSAFPPSVTAQMVANFVTGGAAINVFARRLGARLEVIDVGVAGELPSAGIVHDKVRRATGNLRREDAMSRDEAEAAIAVGRRATERALAADCRCLIVGEMGIANTTASSAMLAVLCGVPVADLVGEGTGVTQAALVHKRDVIEAALVARAADPDDPLDVLAKLGGLEIAAMVGAYLEAAAKRMPALVDGFIATVAALVACRLEPRVRSCLIFGHRSREPGHAHALAALSADPLLDLDLCLGEGSGAALAFPLLEAATAMLAEMATFEGAGVNDAGTGRHHDPV</sequence>
<dbReference type="Proteomes" id="UP000324260">
    <property type="component" value="Unassembled WGS sequence"/>
</dbReference>
<comment type="function">
    <text evidence="10">Catalyzes the synthesis of alpha-ribazole-5'-phosphate from nicotinate mononucleotide (NAMN) and 5,6-dimethylbenzimidazole (DMB).</text>
</comment>
<proteinExistence type="inferred from homology"/>
<dbReference type="GO" id="GO:0008939">
    <property type="term" value="F:nicotinate-nucleotide-dimethylbenzimidazole phosphoribosyltransferase activity"/>
    <property type="evidence" value="ECO:0007669"/>
    <property type="project" value="UniProtKB-UniRule"/>
</dbReference>
<evidence type="ECO:0000256" key="1">
    <source>
        <dbReference type="ARBA" id="ARBA00005049"/>
    </source>
</evidence>
<dbReference type="PANTHER" id="PTHR43463:SF1">
    <property type="entry name" value="NICOTINATE-NUCLEOTIDE--DIMETHYLBENZIMIDAZOLE PHOSPHORIBOSYLTRANSFERASE"/>
    <property type="match status" value="1"/>
</dbReference>
<dbReference type="PANTHER" id="PTHR43463">
    <property type="entry name" value="NICOTINATE-NUCLEOTIDE--DIMETHYLBENZIMIDAZOLE PHOSPHORIBOSYLTRANSFERASE"/>
    <property type="match status" value="1"/>
</dbReference>
<dbReference type="InterPro" id="IPR003200">
    <property type="entry name" value="Nict_dMeBzImd_PRibTrfase"/>
</dbReference>
<evidence type="ECO:0000256" key="10">
    <source>
        <dbReference type="HAMAP-Rule" id="MF_00230"/>
    </source>
</evidence>
<gene>
    <name evidence="10 11" type="primary">cobT</name>
    <name evidence="11" type="ORF">FZZ93_10780</name>
</gene>
<comment type="caution">
    <text evidence="11">The sequence shown here is derived from an EMBL/GenBank/DDBJ whole genome shotgun (WGS) entry which is preliminary data.</text>
</comment>
<dbReference type="InterPro" id="IPR017846">
    <property type="entry name" value="Nict_dMeBzImd_PRibTrfase_bact"/>
</dbReference>
<evidence type="ECO:0000256" key="9">
    <source>
        <dbReference type="ARBA" id="ARBA00047340"/>
    </source>
</evidence>
<dbReference type="GO" id="GO:0009236">
    <property type="term" value="P:cobalamin biosynthetic process"/>
    <property type="evidence" value="ECO:0007669"/>
    <property type="project" value="UniProtKB-UniRule"/>
</dbReference>
<dbReference type="NCBIfam" id="NF000996">
    <property type="entry name" value="PRK00105.1"/>
    <property type="match status" value="1"/>
</dbReference>
<keyword evidence="7 10" id="KW-0808">Transferase</keyword>
<evidence type="ECO:0000256" key="6">
    <source>
        <dbReference type="ARBA" id="ARBA00022676"/>
    </source>
</evidence>
<keyword evidence="6 10" id="KW-0328">Glycosyltransferase</keyword>
<dbReference type="Gene3D" id="1.10.1610.10">
    <property type="match status" value="1"/>
</dbReference>
<dbReference type="InterPro" id="IPR036087">
    <property type="entry name" value="Nict_dMeBzImd_PRibTrfase_sf"/>
</dbReference>
<dbReference type="SUPFAM" id="SSF52733">
    <property type="entry name" value="Nicotinate mononucleotide:5,6-dimethylbenzimidazole phosphoribosyltransferase (CobT)"/>
    <property type="match status" value="1"/>
</dbReference>
<dbReference type="CDD" id="cd02439">
    <property type="entry name" value="DMB-PRT_CobT"/>
    <property type="match status" value="1"/>
</dbReference>
<dbReference type="UniPathway" id="UPA00061">
    <property type="reaction ID" value="UER00516"/>
</dbReference>
<dbReference type="HAMAP" id="MF_00230">
    <property type="entry name" value="CobT"/>
    <property type="match status" value="1"/>
</dbReference>
<accession>A0A5D9D5H4</accession>